<reference evidence="10" key="2">
    <citation type="submission" date="2010-05" db="EMBL/GenBank/DDBJ databases">
        <title>The genome sequence of Magnaporthe poae strain ATCC 64411.</title>
        <authorList>
            <person name="Ma L.-J."/>
            <person name="Dead R."/>
            <person name="Young S."/>
            <person name="Zeng Q."/>
            <person name="Koehrsen M."/>
            <person name="Alvarado L."/>
            <person name="Berlin A."/>
            <person name="Chapman S.B."/>
            <person name="Chen Z."/>
            <person name="Freedman E."/>
            <person name="Gellesch M."/>
            <person name="Goldberg J."/>
            <person name="Griggs A."/>
            <person name="Gujja S."/>
            <person name="Heilman E.R."/>
            <person name="Heiman D."/>
            <person name="Hepburn T."/>
            <person name="Howarth C."/>
            <person name="Jen D."/>
            <person name="Larson L."/>
            <person name="Mehta T."/>
            <person name="Neiman D."/>
            <person name="Pearson M."/>
            <person name="Roberts A."/>
            <person name="Saif S."/>
            <person name="Shea T."/>
            <person name="Shenoy N."/>
            <person name="Sisk P."/>
            <person name="Stolte C."/>
            <person name="Sykes S."/>
            <person name="Walk T."/>
            <person name="White J."/>
            <person name="Yandava C."/>
            <person name="Haas B."/>
            <person name="Nusbaum C."/>
            <person name="Birren B."/>
        </authorList>
    </citation>
    <scope>NUCLEOTIDE SEQUENCE [LARGE SCALE GENOMIC DNA]</scope>
    <source>
        <strain evidence="10">ATCC 64411 / 73-15</strain>
    </source>
</reference>
<evidence type="ECO:0008006" key="11">
    <source>
        <dbReference type="Google" id="ProtNLM"/>
    </source>
</evidence>
<dbReference type="EnsemblFungi" id="MAPG_01812T0">
    <property type="protein sequence ID" value="MAPG_01812T0"/>
    <property type="gene ID" value="MAPG_01812"/>
</dbReference>
<dbReference type="PANTHER" id="PTHR42038">
    <property type="match status" value="1"/>
</dbReference>
<feature type="transmembrane region" description="Helical" evidence="7">
    <location>
        <begin position="128"/>
        <end position="149"/>
    </location>
</feature>
<dbReference type="Pfam" id="PF25129">
    <property type="entry name" value="Pyr4-TMTC"/>
    <property type="match status" value="1"/>
</dbReference>
<proteinExistence type="inferred from homology"/>
<dbReference type="PANTHER" id="PTHR42038:SF2">
    <property type="entry name" value="TERPENE CYCLASE AUSL"/>
    <property type="match status" value="1"/>
</dbReference>
<evidence type="ECO:0000256" key="1">
    <source>
        <dbReference type="ARBA" id="ARBA00004141"/>
    </source>
</evidence>
<evidence type="ECO:0000256" key="6">
    <source>
        <dbReference type="ARBA" id="ARBA00023136"/>
    </source>
</evidence>
<reference evidence="9" key="5">
    <citation type="submission" date="2015-06" db="UniProtKB">
        <authorList>
            <consortium name="EnsemblFungi"/>
        </authorList>
    </citation>
    <scope>IDENTIFICATION</scope>
    <source>
        <strain evidence="9">ATCC 64411</strain>
    </source>
</reference>
<keyword evidence="6 7" id="KW-0472">Membrane</keyword>
<keyword evidence="4 7" id="KW-0812">Transmembrane</keyword>
<gene>
    <name evidence="8" type="ORF">MAPG_01812</name>
</gene>
<evidence type="ECO:0000256" key="5">
    <source>
        <dbReference type="ARBA" id="ARBA00022989"/>
    </source>
</evidence>
<comment type="similarity">
    <text evidence="3">Belongs to the paxB family.</text>
</comment>
<dbReference type="EMBL" id="ADBL01000445">
    <property type="status" value="NOT_ANNOTATED_CDS"/>
    <property type="molecule type" value="Genomic_DNA"/>
</dbReference>
<dbReference type="GO" id="GO:0016829">
    <property type="term" value="F:lyase activity"/>
    <property type="evidence" value="ECO:0007669"/>
    <property type="project" value="InterPro"/>
</dbReference>
<dbReference type="AlphaFoldDB" id="A0A0C4DPP1"/>
<dbReference type="InterPro" id="IPR039020">
    <property type="entry name" value="PaxB-like"/>
</dbReference>
<evidence type="ECO:0000256" key="3">
    <source>
        <dbReference type="ARBA" id="ARBA00006757"/>
    </source>
</evidence>
<dbReference type="STRING" id="644358.A0A0C4DPP1"/>
<evidence type="ECO:0000313" key="9">
    <source>
        <dbReference type="EnsemblFungi" id="MAPG_01812T0"/>
    </source>
</evidence>
<organism evidence="9 10">
    <name type="scientific">Magnaporthiopsis poae (strain ATCC 64411 / 73-15)</name>
    <name type="common">Kentucky bluegrass fungus</name>
    <name type="synonym">Magnaporthe poae</name>
    <dbReference type="NCBI Taxonomy" id="644358"/>
    <lineage>
        <taxon>Eukaryota</taxon>
        <taxon>Fungi</taxon>
        <taxon>Dikarya</taxon>
        <taxon>Ascomycota</taxon>
        <taxon>Pezizomycotina</taxon>
        <taxon>Sordariomycetes</taxon>
        <taxon>Sordariomycetidae</taxon>
        <taxon>Magnaporthales</taxon>
        <taxon>Magnaporthaceae</taxon>
        <taxon>Magnaporthiopsis</taxon>
    </lineage>
</organism>
<reference evidence="8" key="3">
    <citation type="submission" date="2011-03" db="EMBL/GenBank/DDBJ databases">
        <title>Annotation of Magnaporthe poae ATCC 64411.</title>
        <authorList>
            <person name="Ma L.-J."/>
            <person name="Dead R."/>
            <person name="Young S.K."/>
            <person name="Zeng Q."/>
            <person name="Gargeya S."/>
            <person name="Fitzgerald M."/>
            <person name="Haas B."/>
            <person name="Abouelleil A."/>
            <person name="Alvarado L."/>
            <person name="Arachchi H.M."/>
            <person name="Berlin A."/>
            <person name="Brown A."/>
            <person name="Chapman S.B."/>
            <person name="Chen Z."/>
            <person name="Dunbar C."/>
            <person name="Freedman E."/>
            <person name="Gearin G."/>
            <person name="Gellesch M."/>
            <person name="Goldberg J."/>
            <person name="Griggs A."/>
            <person name="Gujja S."/>
            <person name="Heiman D."/>
            <person name="Howarth C."/>
            <person name="Larson L."/>
            <person name="Lui A."/>
            <person name="MacDonald P.J.P."/>
            <person name="Mehta T."/>
            <person name="Montmayeur A."/>
            <person name="Murphy C."/>
            <person name="Neiman D."/>
            <person name="Pearson M."/>
            <person name="Priest M."/>
            <person name="Roberts A."/>
            <person name="Saif S."/>
            <person name="Shea T."/>
            <person name="Shenoy N."/>
            <person name="Sisk P."/>
            <person name="Stolte C."/>
            <person name="Sykes S."/>
            <person name="Yandava C."/>
            <person name="Wortman J."/>
            <person name="Nusbaum C."/>
            <person name="Birren B."/>
        </authorList>
    </citation>
    <scope>NUCLEOTIDE SEQUENCE</scope>
    <source>
        <strain evidence="8">ATCC 64411</strain>
    </source>
</reference>
<accession>A0A0C4DPP1</accession>
<comment type="pathway">
    <text evidence="2">Secondary metabolite biosynthesis.</text>
</comment>
<dbReference type="Proteomes" id="UP000011715">
    <property type="component" value="Unassembled WGS sequence"/>
</dbReference>
<name>A0A0C4DPP1_MAGP6</name>
<dbReference type="eggNOG" id="ENOG502RZ5S">
    <property type="taxonomic scope" value="Eukaryota"/>
</dbReference>
<evidence type="ECO:0000256" key="4">
    <source>
        <dbReference type="ARBA" id="ARBA00022692"/>
    </source>
</evidence>
<evidence type="ECO:0000256" key="2">
    <source>
        <dbReference type="ARBA" id="ARBA00005179"/>
    </source>
</evidence>
<feature type="transmembrane region" description="Helical" evidence="7">
    <location>
        <begin position="20"/>
        <end position="37"/>
    </location>
</feature>
<evidence type="ECO:0000313" key="10">
    <source>
        <dbReference type="Proteomes" id="UP000011715"/>
    </source>
</evidence>
<sequence length="210" mass="22924">MGTSDIAPPGVPDYVVPMSGHMLSVGGVLWTASYLLYARESLCTKSYGMPLWRSPSTSAGRSSTPSTLFYGGVRYGPREGKLYGGRVAGDTTEMGYWTAAFAQILLSTASLAQLLVREHSGGVNWSIWATRFAGSLTGLWAAYLWLWYHWPEGHPYVVSEISIFLMIVSIACDVAYAPVLWSVRRTEKILPDGSKVAANYVEPAKMSKAL</sequence>
<evidence type="ECO:0000256" key="7">
    <source>
        <dbReference type="SAM" id="Phobius"/>
    </source>
</evidence>
<dbReference type="OrthoDB" id="5294024at2759"/>
<keyword evidence="5 7" id="KW-1133">Transmembrane helix</keyword>
<evidence type="ECO:0000313" key="8">
    <source>
        <dbReference type="EMBL" id="KLU82743.1"/>
    </source>
</evidence>
<comment type="subcellular location">
    <subcellularLocation>
        <location evidence="1">Membrane</location>
        <topology evidence="1">Multi-pass membrane protein</topology>
    </subcellularLocation>
</comment>
<reference evidence="8" key="1">
    <citation type="submission" date="2010-05" db="EMBL/GenBank/DDBJ databases">
        <title>The Genome Sequence of Magnaporthe poae strain ATCC 64411.</title>
        <authorList>
            <consortium name="The Broad Institute Genome Sequencing Platform"/>
            <consortium name="Broad Institute Genome Sequencing Center for Infectious Disease"/>
            <person name="Ma L.-J."/>
            <person name="Dead R."/>
            <person name="Young S."/>
            <person name="Zeng Q."/>
            <person name="Koehrsen M."/>
            <person name="Alvarado L."/>
            <person name="Berlin A."/>
            <person name="Chapman S.B."/>
            <person name="Chen Z."/>
            <person name="Freedman E."/>
            <person name="Gellesch M."/>
            <person name="Goldberg J."/>
            <person name="Griggs A."/>
            <person name="Gujja S."/>
            <person name="Heilman E.R."/>
            <person name="Heiman D."/>
            <person name="Hepburn T."/>
            <person name="Howarth C."/>
            <person name="Jen D."/>
            <person name="Larson L."/>
            <person name="Mehta T."/>
            <person name="Neiman D."/>
            <person name="Pearson M."/>
            <person name="Roberts A."/>
            <person name="Saif S."/>
            <person name="Shea T."/>
            <person name="Shenoy N."/>
            <person name="Sisk P."/>
            <person name="Stolte C."/>
            <person name="Sykes S."/>
            <person name="Walk T."/>
            <person name="White J."/>
            <person name="Yandava C."/>
            <person name="Haas B."/>
            <person name="Nusbaum C."/>
            <person name="Birren B."/>
        </authorList>
    </citation>
    <scope>NUCLEOTIDE SEQUENCE</scope>
    <source>
        <strain evidence="8">ATCC 64411</strain>
    </source>
</reference>
<keyword evidence="10" id="KW-1185">Reference proteome</keyword>
<feature type="transmembrane region" description="Helical" evidence="7">
    <location>
        <begin position="161"/>
        <end position="181"/>
    </location>
</feature>
<protein>
    <recommendedName>
        <fullName evidence="11">Integral membrane protein</fullName>
    </recommendedName>
</protein>
<reference evidence="9" key="4">
    <citation type="journal article" date="2015" name="G3 (Bethesda)">
        <title>Genome sequences of three phytopathogenic species of the Magnaporthaceae family of fungi.</title>
        <authorList>
            <person name="Okagaki L.H."/>
            <person name="Nunes C.C."/>
            <person name="Sailsbery J."/>
            <person name="Clay B."/>
            <person name="Brown D."/>
            <person name="John T."/>
            <person name="Oh Y."/>
            <person name="Young N."/>
            <person name="Fitzgerald M."/>
            <person name="Haas B.J."/>
            <person name="Zeng Q."/>
            <person name="Young S."/>
            <person name="Adiconis X."/>
            <person name="Fan L."/>
            <person name="Levin J.Z."/>
            <person name="Mitchell T.K."/>
            <person name="Okubara P.A."/>
            <person name="Farman M.L."/>
            <person name="Kohn L.M."/>
            <person name="Birren B."/>
            <person name="Ma L.-J."/>
            <person name="Dean R.A."/>
        </authorList>
    </citation>
    <scope>NUCLEOTIDE SEQUENCE</scope>
    <source>
        <strain evidence="9">ATCC 64411 / 73-15</strain>
    </source>
</reference>
<dbReference type="GO" id="GO:0016020">
    <property type="term" value="C:membrane"/>
    <property type="evidence" value="ECO:0007669"/>
    <property type="project" value="UniProtKB-SubCell"/>
</dbReference>
<dbReference type="VEuPathDB" id="FungiDB:MAPG_01812"/>
<dbReference type="EMBL" id="GL876966">
    <property type="protein sequence ID" value="KLU82743.1"/>
    <property type="molecule type" value="Genomic_DNA"/>
</dbReference>